<dbReference type="EMBL" id="DXDD01000086">
    <property type="protein sequence ID" value="HIY60353.1"/>
    <property type="molecule type" value="Genomic_DNA"/>
</dbReference>
<keyword evidence="3" id="KW-0378">Hydrolase</keyword>
<dbReference type="GO" id="GO:0004190">
    <property type="term" value="F:aspartic-type endopeptidase activity"/>
    <property type="evidence" value="ECO:0007669"/>
    <property type="project" value="UniProtKB-EC"/>
</dbReference>
<feature type="transmembrane region" description="Helical" evidence="1">
    <location>
        <begin position="99"/>
        <end position="117"/>
    </location>
</feature>
<gene>
    <name evidence="3" type="ORF">H9831_06720</name>
</gene>
<evidence type="ECO:0000313" key="4">
    <source>
        <dbReference type="Proteomes" id="UP000824007"/>
    </source>
</evidence>
<feature type="domain" description="Prepilin type IV endopeptidase peptidase" evidence="2">
    <location>
        <begin position="5"/>
        <end position="109"/>
    </location>
</feature>
<reference evidence="3" key="2">
    <citation type="submission" date="2021-04" db="EMBL/GenBank/DDBJ databases">
        <authorList>
            <person name="Gilroy R."/>
        </authorList>
    </citation>
    <scope>NUCLEOTIDE SEQUENCE</scope>
    <source>
        <strain evidence="3">ChiSxjej3B15-24422</strain>
    </source>
</reference>
<accession>A0A9D2C6E5</accession>
<keyword evidence="1" id="KW-1133">Transmembrane helix</keyword>
<protein>
    <submittedName>
        <fullName evidence="3">Prepilin peptidase</fullName>
        <ecNumber evidence="3">3.4.23.43</ecNumber>
    </submittedName>
</protein>
<evidence type="ECO:0000313" key="3">
    <source>
        <dbReference type="EMBL" id="HIY60353.1"/>
    </source>
</evidence>
<dbReference type="AlphaFoldDB" id="A0A9D2C6E5"/>
<reference evidence="3" key="1">
    <citation type="journal article" date="2021" name="PeerJ">
        <title>Extensive microbial diversity within the chicken gut microbiome revealed by metagenomics and culture.</title>
        <authorList>
            <person name="Gilroy R."/>
            <person name="Ravi A."/>
            <person name="Getino M."/>
            <person name="Pursley I."/>
            <person name="Horton D.L."/>
            <person name="Alikhan N.F."/>
            <person name="Baker D."/>
            <person name="Gharbi K."/>
            <person name="Hall N."/>
            <person name="Watson M."/>
            <person name="Adriaenssens E.M."/>
            <person name="Foster-Nyarko E."/>
            <person name="Jarju S."/>
            <person name="Secka A."/>
            <person name="Antonio M."/>
            <person name="Oren A."/>
            <person name="Chaudhuri R.R."/>
            <person name="La Ragione R."/>
            <person name="Hildebrand F."/>
            <person name="Pallen M.J."/>
        </authorList>
    </citation>
    <scope>NUCLEOTIDE SEQUENCE</scope>
    <source>
        <strain evidence="3">ChiSxjej3B15-24422</strain>
    </source>
</reference>
<dbReference type="InterPro" id="IPR000045">
    <property type="entry name" value="Prepilin_IV_endopep_pep"/>
</dbReference>
<sequence>MAENIILCGYLGICSCFDCRKRQIPIWLLWLGVGAGMAYALFLLAAGRAGWQTVLAGAAPGTVMLLYSRLSQGKLGWADGLMVLPAGLVQHWERCAAEVFAACFLAFLAAAGLLIAGKATRSTKLPFAPFFLAAVLLMWIAEGSGSMACG</sequence>
<dbReference type="Proteomes" id="UP000824007">
    <property type="component" value="Unassembled WGS sequence"/>
</dbReference>
<keyword evidence="1" id="KW-0812">Transmembrane</keyword>
<dbReference type="Gene3D" id="1.20.120.1220">
    <property type="match status" value="1"/>
</dbReference>
<name>A0A9D2C6E5_9FIRM</name>
<evidence type="ECO:0000256" key="1">
    <source>
        <dbReference type="SAM" id="Phobius"/>
    </source>
</evidence>
<dbReference type="GO" id="GO:0016020">
    <property type="term" value="C:membrane"/>
    <property type="evidence" value="ECO:0007669"/>
    <property type="project" value="InterPro"/>
</dbReference>
<feature type="transmembrane region" description="Helical" evidence="1">
    <location>
        <begin position="124"/>
        <end position="141"/>
    </location>
</feature>
<evidence type="ECO:0000259" key="2">
    <source>
        <dbReference type="Pfam" id="PF01478"/>
    </source>
</evidence>
<comment type="caution">
    <text evidence="3">The sequence shown here is derived from an EMBL/GenBank/DDBJ whole genome shotgun (WGS) entry which is preliminary data.</text>
</comment>
<dbReference type="EC" id="3.4.23.43" evidence="3"/>
<organism evidence="3 4">
    <name type="scientific">Candidatus Eisenbergiella pullistercoris</name>
    <dbReference type="NCBI Taxonomy" id="2838555"/>
    <lineage>
        <taxon>Bacteria</taxon>
        <taxon>Bacillati</taxon>
        <taxon>Bacillota</taxon>
        <taxon>Clostridia</taxon>
        <taxon>Lachnospirales</taxon>
        <taxon>Lachnospiraceae</taxon>
        <taxon>Eisenbergiella</taxon>
    </lineage>
</organism>
<dbReference type="Pfam" id="PF01478">
    <property type="entry name" value="Peptidase_A24"/>
    <property type="match status" value="1"/>
</dbReference>
<proteinExistence type="predicted"/>
<feature type="transmembrane region" description="Helical" evidence="1">
    <location>
        <begin position="27"/>
        <end position="45"/>
    </location>
</feature>
<keyword evidence="1" id="KW-0472">Membrane</keyword>